<gene>
    <name evidence="2" type="ORF">GETHLI_02460</name>
</gene>
<keyword evidence="3" id="KW-1185">Reference proteome</keyword>
<organism evidence="2 3">
    <name type="scientific">Geothrix limicola</name>
    <dbReference type="NCBI Taxonomy" id="2927978"/>
    <lineage>
        <taxon>Bacteria</taxon>
        <taxon>Pseudomonadati</taxon>
        <taxon>Acidobacteriota</taxon>
        <taxon>Holophagae</taxon>
        <taxon>Holophagales</taxon>
        <taxon>Holophagaceae</taxon>
        <taxon>Geothrix</taxon>
    </lineage>
</organism>
<dbReference type="EMBL" id="BSDE01000001">
    <property type="protein sequence ID" value="GLH71744.1"/>
    <property type="molecule type" value="Genomic_DNA"/>
</dbReference>
<dbReference type="Proteomes" id="UP001165069">
    <property type="component" value="Unassembled WGS sequence"/>
</dbReference>
<dbReference type="InterPro" id="IPR050659">
    <property type="entry name" value="Peptidase_M24B"/>
</dbReference>
<dbReference type="PANTHER" id="PTHR46112:SF8">
    <property type="entry name" value="CYTOPLASMIC PEPTIDASE PEPQ-RELATED"/>
    <property type="match status" value="1"/>
</dbReference>
<sequence>MMIKEKIQQAAKALSECGLDCWITFTRETEINGDPILPFLVPGPLTWHSAFIITPDGRARAIVGRYDRATVEETGAYDEVYDFVTSFREPFLDCIRAIQPASIALNYSEGSEICDGLTHGMFLTLQGLLGELGMADRMVSAERIVSALRERKSAGELASMRKAIRQAQEIFQLVQAQIVPGRTEREIAAFMQAEVHRRGLTFAWHPDTCPSVFTGPDTAEAHYSPTDRAVEPGHLVTMDFGVRVDGYCSDLQRTFYVARPGETALPEAVQHGFDTLRRAIEAAKAVLKPGAKGLDADTAARQTLLTHGYEEYPFGLGHQVGRFAHDGTALLGPAWAKYAGKPFKPLEAGMVFTIEPRLSVPGHGIVSIEEMVLITDSGAEWLSDPQVELPVLAGTR</sequence>
<comment type="caution">
    <text evidence="2">The sequence shown here is derived from an EMBL/GenBank/DDBJ whole genome shotgun (WGS) entry which is preliminary data.</text>
</comment>
<dbReference type="SUPFAM" id="SSF55920">
    <property type="entry name" value="Creatinase/aminopeptidase"/>
    <property type="match status" value="1"/>
</dbReference>
<dbReference type="InterPro" id="IPR001714">
    <property type="entry name" value="Pept_M24_MAP"/>
</dbReference>
<evidence type="ECO:0000313" key="2">
    <source>
        <dbReference type="EMBL" id="GLH71744.1"/>
    </source>
</evidence>
<evidence type="ECO:0000313" key="3">
    <source>
        <dbReference type="Proteomes" id="UP001165069"/>
    </source>
</evidence>
<evidence type="ECO:0000259" key="1">
    <source>
        <dbReference type="Pfam" id="PF00557"/>
    </source>
</evidence>
<dbReference type="PANTHER" id="PTHR46112">
    <property type="entry name" value="AMINOPEPTIDASE"/>
    <property type="match status" value="1"/>
</dbReference>
<dbReference type="PRINTS" id="PR00599">
    <property type="entry name" value="MAPEPTIDASE"/>
</dbReference>
<dbReference type="Gene3D" id="3.90.230.10">
    <property type="entry name" value="Creatinase/methionine aminopeptidase superfamily"/>
    <property type="match status" value="1"/>
</dbReference>
<protein>
    <submittedName>
        <fullName evidence="2">Peptidase M24</fullName>
    </submittedName>
</protein>
<proteinExistence type="predicted"/>
<dbReference type="InterPro" id="IPR036005">
    <property type="entry name" value="Creatinase/aminopeptidase-like"/>
</dbReference>
<accession>A0ABQ5QCG8</accession>
<dbReference type="RefSeq" id="WP_285569235.1">
    <property type="nucleotide sequence ID" value="NZ_BSDE01000001.1"/>
</dbReference>
<dbReference type="Pfam" id="PF00557">
    <property type="entry name" value="Peptidase_M24"/>
    <property type="match status" value="1"/>
</dbReference>
<reference evidence="2 3" key="1">
    <citation type="journal article" date="2023" name="Antonie Van Leeuwenhoek">
        <title>Mesoterricola silvestris gen. nov., sp. nov., Mesoterricola sediminis sp. nov., Geothrix oryzae sp. nov., Geothrix edaphica sp. nov., Geothrix rubra sp. nov., and Geothrix limicola sp. nov., six novel members of Acidobacteriota isolated from soils.</title>
        <authorList>
            <person name="Itoh H."/>
            <person name="Sugisawa Y."/>
            <person name="Mise K."/>
            <person name="Xu Z."/>
            <person name="Kuniyasu M."/>
            <person name="Ushijima N."/>
            <person name="Kawano K."/>
            <person name="Kobayashi E."/>
            <person name="Shiratori Y."/>
            <person name="Masuda Y."/>
            <person name="Senoo K."/>
        </authorList>
    </citation>
    <scope>NUCLEOTIDE SEQUENCE [LARGE SCALE GENOMIC DNA]</scope>
    <source>
        <strain evidence="2 3">Red804</strain>
    </source>
</reference>
<name>A0ABQ5QCG8_9BACT</name>
<feature type="domain" description="Peptidase M24" evidence="1">
    <location>
        <begin position="159"/>
        <end position="376"/>
    </location>
</feature>
<dbReference type="InterPro" id="IPR000994">
    <property type="entry name" value="Pept_M24"/>
</dbReference>